<dbReference type="SUPFAM" id="SSF53474">
    <property type="entry name" value="alpha/beta-Hydrolases"/>
    <property type="match status" value="1"/>
</dbReference>
<sequence length="452" mass="48715">MRSNPAWSILKLVAIAMPLVAANVGPATAQSDGRYIQASFVYNYARYYAPYAIQASAAYLPVDEFNARRATQDVDGYGADVNYAVKTIFPDEKVVPRAREAFKRWRYQFGSDSYLTCIDSSDADCLAAYNNRGWGMSGGPAFQVWARARSAKVDGGACSEVSIAFRGTVGTSLGDWLSNADRFGSPYDDYYHQLRRNVDAIIKSIQNLDCYKRAAVKPQIVSTGHSLGGGLAQLAALATKLKGPRISKVFAFDPSPVTGAHLVSQSLRESNAAGLTIDRIYQEGEVLSYVRTAVQQYPSAKSTCNPYVRTVKVDALPPGSAIQLHGMTGMSTQLVRLSYNGETPLAYEAPPGGCKDIRYRAPVTDQDEVLASSVSQRQTLLAAVRKKLRGGSELAGSSSLGRPYDGSTAELAIRGAPAASGKRTRASQRADSREVFAQVGGALAFEPLQRAE</sequence>
<feature type="domain" description="Fungal lipase-type" evidence="2">
    <location>
        <begin position="163"/>
        <end position="253"/>
    </location>
</feature>
<keyword evidence="4" id="KW-1185">Reference proteome</keyword>
<dbReference type="InterPro" id="IPR029058">
    <property type="entry name" value="AB_hydrolase_fold"/>
</dbReference>
<dbReference type="GO" id="GO:0006629">
    <property type="term" value="P:lipid metabolic process"/>
    <property type="evidence" value="ECO:0007669"/>
    <property type="project" value="InterPro"/>
</dbReference>
<evidence type="ECO:0000313" key="4">
    <source>
        <dbReference type="Proteomes" id="UP000321304"/>
    </source>
</evidence>
<feature type="signal peptide" evidence="1">
    <location>
        <begin position="1"/>
        <end position="29"/>
    </location>
</feature>
<dbReference type="OrthoDB" id="8446566at2"/>
<comment type="caution">
    <text evidence="3">The sequence shown here is derived from an EMBL/GenBank/DDBJ whole genome shotgun (WGS) entry which is preliminary data.</text>
</comment>
<organism evidence="3 4">
    <name type="scientific">Bradyrhizobium macuxiense</name>
    <dbReference type="NCBI Taxonomy" id="1755647"/>
    <lineage>
        <taxon>Bacteria</taxon>
        <taxon>Pseudomonadati</taxon>
        <taxon>Pseudomonadota</taxon>
        <taxon>Alphaproteobacteria</taxon>
        <taxon>Hyphomicrobiales</taxon>
        <taxon>Nitrobacteraceae</taxon>
        <taxon>Bradyrhizobium</taxon>
    </lineage>
</organism>
<dbReference type="RefSeq" id="WP_146988428.1">
    <property type="nucleotide sequence ID" value="NZ_VITY01000008.1"/>
</dbReference>
<dbReference type="PANTHER" id="PTHR45856">
    <property type="entry name" value="ALPHA/BETA-HYDROLASES SUPERFAMILY PROTEIN"/>
    <property type="match status" value="1"/>
</dbReference>
<dbReference type="AlphaFoldDB" id="A0A560LLI8"/>
<gene>
    <name evidence="3" type="ORF">FBZ93_108187</name>
</gene>
<name>A0A560LLI8_9BRAD</name>
<accession>A0A560LLI8</accession>
<reference evidence="3 4" key="1">
    <citation type="submission" date="2019-06" db="EMBL/GenBank/DDBJ databases">
        <title>Genomic Encyclopedia of Type Strains, Phase IV (KMG-V): Genome sequencing to study the core and pangenomes of soil and plant-associated prokaryotes.</title>
        <authorList>
            <person name="Whitman W."/>
        </authorList>
    </citation>
    <scope>NUCLEOTIDE SEQUENCE [LARGE SCALE GENOMIC DNA]</scope>
    <source>
        <strain evidence="3 4">BR 10355</strain>
    </source>
</reference>
<dbReference type="InterPro" id="IPR002921">
    <property type="entry name" value="Fungal_lipase-type"/>
</dbReference>
<dbReference type="Proteomes" id="UP000321304">
    <property type="component" value="Unassembled WGS sequence"/>
</dbReference>
<evidence type="ECO:0000259" key="2">
    <source>
        <dbReference type="Pfam" id="PF01764"/>
    </source>
</evidence>
<dbReference type="PANTHER" id="PTHR45856:SF24">
    <property type="entry name" value="FUNGAL LIPASE-LIKE DOMAIN-CONTAINING PROTEIN"/>
    <property type="match status" value="1"/>
</dbReference>
<dbReference type="Gene3D" id="3.40.50.1820">
    <property type="entry name" value="alpha/beta hydrolase"/>
    <property type="match status" value="1"/>
</dbReference>
<dbReference type="Pfam" id="PF01764">
    <property type="entry name" value="Lipase_3"/>
    <property type="match status" value="1"/>
</dbReference>
<keyword evidence="1" id="KW-0732">Signal</keyword>
<feature type="chain" id="PRO_5022039527" evidence="1">
    <location>
        <begin position="30"/>
        <end position="452"/>
    </location>
</feature>
<protein>
    <submittedName>
        <fullName evidence="3">Lipase (Class 3)</fullName>
    </submittedName>
</protein>
<evidence type="ECO:0000256" key="1">
    <source>
        <dbReference type="SAM" id="SignalP"/>
    </source>
</evidence>
<evidence type="ECO:0000313" key="3">
    <source>
        <dbReference type="EMBL" id="TWB96145.1"/>
    </source>
</evidence>
<dbReference type="InterPro" id="IPR051218">
    <property type="entry name" value="Sec_MonoDiacylglyc_Lipase"/>
</dbReference>
<dbReference type="EMBL" id="VITY01000008">
    <property type="protein sequence ID" value="TWB96145.1"/>
    <property type="molecule type" value="Genomic_DNA"/>
</dbReference>
<proteinExistence type="predicted"/>